<dbReference type="RefSeq" id="WP_347166036.1">
    <property type="nucleotide sequence ID" value="NZ_JBDNCH010000002.1"/>
</dbReference>
<keyword evidence="2" id="KW-0479">Metal-binding</keyword>
<dbReference type="Pfam" id="PF04828">
    <property type="entry name" value="GFA"/>
    <property type="match status" value="1"/>
</dbReference>
<evidence type="ECO:0000256" key="3">
    <source>
        <dbReference type="ARBA" id="ARBA00022833"/>
    </source>
</evidence>
<dbReference type="PROSITE" id="PS51257">
    <property type="entry name" value="PROKAR_LIPOPROTEIN"/>
    <property type="match status" value="1"/>
</dbReference>
<name>A0AAW9SDN2_9RHOB</name>
<proteinExistence type="inferred from homology"/>
<dbReference type="Gene3D" id="3.90.1590.10">
    <property type="entry name" value="glutathione-dependent formaldehyde- activating enzyme (gfa)"/>
    <property type="match status" value="1"/>
</dbReference>
<organism evidence="6 7">
    <name type="scientific">Ponticoccus litoralis</name>
    <dbReference type="NCBI Taxonomy" id="422297"/>
    <lineage>
        <taxon>Bacteria</taxon>
        <taxon>Pseudomonadati</taxon>
        <taxon>Pseudomonadota</taxon>
        <taxon>Alphaproteobacteria</taxon>
        <taxon>Rhodobacterales</taxon>
        <taxon>Roseobacteraceae</taxon>
        <taxon>Ponticoccus</taxon>
    </lineage>
</organism>
<dbReference type="EMBL" id="JBDNCH010000002">
    <property type="protein sequence ID" value="MEN9060907.1"/>
    <property type="molecule type" value="Genomic_DNA"/>
</dbReference>
<dbReference type="PROSITE" id="PS51891">
    <property type="entry name" value="CENP_V_GFA"/>
    <property type="match status" value="1"/>
</dbReference>
<feature type="domain" description="CENP-V/GFA" evidence="5">
    <location>
        <begin position="8"/>
        <end position="108"/>
    </location>
</feature>
<reference evidence="6 7" key="1">
    <citation type="submission" date="2024-05" db="EMBL/GenBank/DDBJ databases">
        <title>Genome sequence of Ponticoccus litoralis KCCM 90028.</title>
        <authorList>
            <person name="Kim J.M."/>
            <person name="Lee J.K."/>
            <person name="Choi B.J."/>
            <person name="Bayburt H."/>
            <person name="Baek J.H."/>
            <person name="Jeon C.O."/>
        </authorList>
    </citation>
    <scope>NUCLEOTIDE SEQUENCE [LARGE SCALE GENOMIC DNA]</scope>
    <source>
        <strain evidence="6 7">KCCM 90028</strain>
    </source>
</reference>
<comment type="caution">
    <text evidence="6">The sequence shown here is derived from an EMBL/GenBank/DDBJ whole genome shotgun (WGS) entry which is preliminary data.</text>
</comment>
<dbReference type="InterPro" id="IPR011057">
    <property type="entry name" value="Mss4-like_sf"/>
</dbReference>
<dbReference type="PANTHER" id="PTHR33337:SF40">
    <property type="entry name" value="CENP-V_GFA DOMAIN-CONTAINING PROTEIN-RELATED"/>
    <property type="match status" value="1"/>
</dbReference>
<evidence type="ECO:0000313" key="7">
    <source>
        <dbReference type="Proteomes" id="UP001428774"/>
    </source>
</evidence>
<dbReference type="SUPFAM" id="SSF51316">
    <property type="entry name" value="Mss4-like"/>
    <property type="match status" value="1"/>
</dbReference>
<evidence type="ECO:0000256" key="2">
    <source>
        <dbReference type="ARBA" id="ARBA00022723"/>
    </source>
</evidence>
<dbReference type="GO" id="GO:0046872">
    <property type="term" value="F:metal ion binding"/>
    <property type="evidence" value="ECO:0007669"/>
    <property type="project" value="UniProtKB-KW"/>
</dbReference>
<sequence length="151" mass="16466">MPKPDLPMEGSCRCGATRIRITAPPLMTAACHCRGCQKMAASAFSLTAMVPTEGFEVIAGEPVRGGAAGDQLSHMCCPDCMTWMFTRITGLDMFLNVRPTMLDDPSWFTPFIETMTAEKLPRAQTPARHSFEGFPPMEALETLMAEFAAEA</sequence>
<evidence type="ECO:0000256" key="1">
    <source>
        <dbReference type="ARBA" id="ARBA00005495"/>
    </source>
</evidence>
<dbReference type="AlphaFoldDB" id="A0AAW9SDN2"/>
<evidence type="ECO:0000313" key="6">
    <source>
        <dbReference type="EMBL" id="MEN9060907.1"/>
    </source>
</evidence>
<gene>
    <name evidence="6" type="ORF">ABFB10_07485</name>
</gene>
<dbReference type="PANTHER" id="PTHR33337">
    <property type="entry name" value="GFA DOMAIN-CONTAINING PROTEIN"/>
    <property type="match status" value="1"/>
</dbReference>
<dbReference type="Proteomes" id="UP001428774">
    <property type="component" value="Unassembled WGS sequence"/>
</dbReference>
<evidence type="ECO:0000256" key="4">
    <source>
        <dbReference type="ARBA" id="ARBA00023239"/>
    </source>
</evidence>
<keyword evidence="4" id="KW-0456">Lyase</keyword>
<accession>A0AAW9SDN2</accession>
<keyword evidence="3" id="KW-0862">Zinc</keyword>
<keyword evidence="7" id="KW-1185">Reference proteome</keyword>
<dbReference type="InterPro" id="IPR006913">
    <property type="entry name" value="CENP-V/GFA"/>
</dbReference>
<protein>
    <submittedName>
        <fullName evidence="6">GFA family protein</fullName>
    </submittedName>
</protein>
<dbReference type="GO" id="GO:0016846">
    <property type="term" value="F:carbon-sulfur lyase activity"/>
    <property type="evidence" value="ECO:0007669"/>
    <property type="project" value="InterPro"/>
</dbReference>
<comment type="similarity">
    <text evidence="1">Belongs to the Gfa family.</text>
</comment>
<evidence type="ECO:0000259" key="5">
    <source>
        <dbReference type="PROSITE" id="PS51891"/>
    </source>
</evidence>